<dbReference type="EMBL" id="JANPWB010000009">
    <property type="protein sequence ID" value="KAJ1149957.1"/>
    <property type="molecule type" value="Genomic_DNA"/>
</dbReference>
<dbReference type="PANTHER" id="PTHR11505">
    <property type="entry name" value="L1 TRANSPOSABLE ELEMENT-RELATED"/>
    <property type="match status" value="1"/>
</dbReference>
<gene>
    <name evidence="2" type="ORF">NDU88_002755</name>
</gene>
<feature type="region of interest" description="Disordered" evidence="1">
    <location>
        <begin position="44"/>
        <end position="68"/>
    </location>
</feature>
<name>A0AAV7REC4_PLEWA</name>
<dbReference type="InterPro" id="IPR004244">
    <property type="entry name" value="Transposase_22"/>
</dbReference>
<evidence type="ECO:0000256" key="1">
    <source>
        <dbReference type="SAM" id="MobiDB-lite"/>
    </source>
</evidence>
<protein>
    <submittedName>
        <fullName evidence="2">Uncharacterized protein</fullName>
    </submittedName>
</protein>
<evidence type="ECO:0000313" key="3">
    <source>
        <dbReference type="Proteomes" id="UP001066276"/>
    </source>
</evidence>
<reference evidence="2" key="1">
    <citation type="journal article" date="2022" name="bioRxiv">
        <title>Sequencing and chromosome-scale assembly of the giantPleurodeles waltlgenome.</title>
        <authorList>
            <person name="Brown T."/>
            <person name="Elewa A."/>
            <person name="Iarovenko S."/>
            <person name="Subramanian E."/>
            <person name="Araus A.J."/>
            <person name="Petzold A."/>
            <person name="Susuki M."/>
            <person name="Suzuki K.-i.T."/>
            <person name="Hayashi T."/>
            <person name="Toyoda A."/>
            <person name="Oliveira C."/>
            <person name="Osipova E."/>
            <person name="Leigh N.D."/>
            <person name="Simon A."/>
            <person name="Yun M.H."/>
        </authorList>
    </citation>
    <scope>NUCLEOTIDE SEQUENCE</scope>
    <source>
        <strain evidence="2">20211129_DDA</strain>
        <tissue evidence="2">Liver</tissue>
    </source>
</reference>
<accession>A0AAV7REC4</accession>
<proteinExistence type="predicted"/>
<dbReference type="Proteomes" id="UP001066276">
    <property type="component" value="Chromosome 5"/>
</dbReference>
<evidence type="ECO:0000313" key="2">
    <source>
        <dbReference type="EMBL" id="KAJ1149957.1"/>
    </source>
</evidence>
<keyword evidence="3" id="KW-1185">Reference proteome</keyword>
<comment type="caution">
    <text evidence="2">The sequence shown here is derived from an EMBL/GenBank/DDBJ whole genome shotgun (WGS) entry which is preliminary data.</text>
</comment>
<dbReference type="AlphaFoldDB" id="A0AAV7REC4"/>
<sequence>MDRRCQILISGYEGVHGPEAAGFAERDKILSGAEHCGTVRQVCGPSGMSAPSRNVQVEQEEPTESTEGVLGLEQRVSTVETHITSFADRDQELLYLRSRLIDLEDRSRRDNVRFLGFPETIEGTDIHSYLRETLPKLTGRTFNPHLQFQRVNRLGPKGEKTPIAAPPIIACVLRHMQTCQLLEAARAHGPFRMDGLEIRLMADFSEETS</sequence>
<dbReference type="Gene3D" id="3.30.70.1820">
    <property type="entry name" value="L1 transposable element, RRM domain"/>
    <property type="match status" value="1"/>
</dbReference>
<organism evidence="2 3">
    <name type="scientific">Pleurodeles waltl</name>
    <name type="common">Iberian ribbed newt</name>
    <dbReference type="NCBI Taxonomy" id="8319"/>
    <lineage>
        <taxon>Eukaryota</taxon>
        <taxon>Metazoa</taxon>
        <taxon>Chordata</taxon>
        <taxon>Craniata</taxon>
        <taxon>Vertebrata</taxon>
        <taxon>Euteleostomi</taxon>
        <taxon>Amphibia</taxon>
        <taxon>Batrachia</taxon>
        <taxon>Caudata</taxon>
        <taxon>Salamandroidea</taxon>
        <taxon>Salamandridae</taxon>
        <taxon>Pleurodelinae</taxon>
        <taxon>Pleurodeles</taxon>
    </lineage>
</organism>